<dbReference type="GO" id="GO:0016620">
    <property type="term" value="F:oxidoreductase activity, acting on the aldehyde or oxo group of donors, NAD or NADP as acceptor"/>
    <property type="evidence" value="ECO:0007669"/>
    <property type="project" value="InterPro"/>
</dbReference>
<dbReference type="Pfam" id="PF00171">
    <property type="entry name" value="Aldedh"/>
    <property type="match status" value="1"/>
</dbReference>
<sequence length="534" mass="56414">MEAASASPFASTSPATGEALSAVDATPISSIDDVVRRAREAREAWAALSLETRIETVGAVKQRILARAEEIAKVVHEETGKPDVEALLGEVLASADVVSYWSEVLPEELEPVEADIDALSYPSKIGTIHREARGTLAVIMPWNFPFALPLRTIVPALMVGNAIVFKPSEITPRTGKLIVDLFADLLPEGLLALVQGGGEAGAKLCDADVDLVVFTGSPTTGRKVAHACAERLVPCALELGGKDAAIVLADADLERAASGIVWGGMMNAGQNCGAVERVYVEKSVAKAFVEKVIAHTKALRVGTDVGPLTTAAQRSVVERHVEAARSGGGQVLAGGEACDEPGAKLGYRPTVVTIEADANPLVADETFGPVVPIAEIADVEEGIRRANASRYGLTASVWTKDTVRGEAIAKRLRAGVVTVNNHSFTGAIPSAPWSGMGETGWGITGSPLALDTLTRPRFLLVDHNRAPREVWWYPYTDTLRKLALAFAAIRGGASSFGARIGAIFSVLSLMPKRMRELKSGRSASPRAELEKPAK</sequence>
<reference evidence="5 6" key="1">
    <citation type="submission" date="2015-08" db="EMBL/GenBank/DDBJ databases">
        <authorList>
            <person name="Babu N.S."/>
            <person name="Beckwith C.J."/>
            <person name="Beseler K.G."/>
            <person name="Brison A."/>
            <person name="Carone J.V."/>
            <person name="Caskin T.P."/>
            <person name="Diamond M."/>
            <person name="Durham M.E."/>
            <person name="Foxe J.M."/>
            <person name="Go M."/>
            <person name="Henderson B.A."/>
            <person name="Jones I.B."/>
            <person name="McGettigan J.A."/>
            <person name="Micheletti S.J."/>
            <person name="Nasrallah M.E."/>
            <person name="Ortiz D."/>
            <person name="Piller C.R."/>
            <person name="Privatt S.R."/>
            <person name="Schneider S.L."/>
            <person name="Sharp S."/>
            <person name="Smith T.C."/>
            <person name="Stanton J.D."/>
            <person name="Ullery H.E."/>
            <person name="Wilson R.J."/>
            <person name="Serrano M.G."/>
            <person name="Buck G."/>
            <person name="Lee V."/>
            <person name="Wang Y."/>
            <person name="Carvalho R."/>
            <person name="Voegtly L."/>
            <person name="Shi R."/>
            <person name="Duckworth R."/>
            <person name="Johnson A."/>
            <person name="Loviza R."/>
            <person name="Walstead R."/>
            <person name="Shah Z."/>
            <person name="Kiflezghi M."/>
            <person name="Wade K."/>
            <person name="Ball S.L."/>
            <person name="Bradley K.W."/>
            <person name="Asai D.J."/>
            <person name="Bowman C.A."/>
            <person name="Russell D.A."/>
            <person name="Pope W.H."/>
            <person name="Jacobs-Sera D."/>
            <person name="Hendrix R.W."/>
            <person name="Hatfull G.F."/>
        </authorList>
    </citation>
    <scope>NUCLEOTIDE SEQUENCE [LARGE SCALE GENOMIC DNA]</scope>
    <source>
        <strain evidence="5 6">DSM 27648</strain>
    </source>
</reference>
<evidence type="ECO:0000256" key="2">
    <source>
        <dbReference type="PROSITE-ProRule" id="PRU10007"/>
    </source>
</evidence>
<dbReference type="STRING" id="1391654.AKJ09_09914"/>
<dbReference type="PATRIC" id="fig|1391654.3.peg.10041"/>
<feature type="active site" evidence="2">
    <location>
        <position position="238"/>
    </location>
</feature>
<dbReference type="Gene3D" id="3.40.605.10">
    <property type="entry name" value="Aldehyde Dehydrogenase, Chain A, domain 1"/>
    <property type="match status" value="1"/>
</dbReference>
<proteinExistence type="inferred from homology"/>
<dbReference type="PANTHER" id="PTHR11699">
    <property type="entry name" value="ALDEHYDE DEHYDROGENASE-RELATED"/>
    <property type="match status" value="1"/>
</dbReference>
<feature type="domain" description="Aldehyde dehydrogenase" evidence="4">
    <location>
        <begin position="5"/>
        <end position="456"/>
    </location>
</feature>
<name>A0A0K1QBU9_9BACT</name>
<comment type="similarity">
    <text evidence="3">Belongs to the aldehyde dehydrogenase family.</text>
</comment>
<evidence type="ECO:0000313" key="6">
    <source>
        <dbReference type="Proteomes" id="UP000064967"/>
    </source>
</evidence>
<dbReference type="Gene3D" id="3.40.309.10">
    <property type="entry name" value="Aldehyde Dehydrogenase, Chain A, domain 2"/>
    <property type="match status" value="1"/>
</dbReference>
<protein>
    <submittedName>
        <fullName evidence="5">Aldehyde dehydrogenase</fullName>
    </submittedName>
</protein>
<organism evidence="5 6">
    <name type="scientific">Labilithrix luteola</name>
    <dbReference type="NCBI Taxonomy" id="1391654"/>
    <lineage>
        <taxon>Bacteria</taxon>
        <taxon>Pseudomonadati</taxon>
        <taxon>Myxococcota</taxon>
        <taxon>Polyangia</taxon>
        <taxon>Polyangiales</taxon>
        <taxon>Labilitrichaceae</taxon>
        <taxon>Labilithrix</taxon>
    </lineage>
</organism>
<accession>A0A0K1QBU9</accession>
<keyword evidence="1 3" id="KW-0560">Oxidoreductase</keyword>
<dbReference type="PROSITE" id="PS00687">
    <property type="entry name" value="ALDEHYDE_DEHYDR_GLU"/>
    <property type="match status" value="1"/>
</dbReference>
<dbReference type="InterPro" id="IPR016162">
    <property type="entry name" value="Ald_DH_N"/>
</dbReference>
<dbReference type="AlphaFoldDB" id="A0A0K1QBU9"/>
<dbReference type="InterPro" id="IPR016161">
    <property type="entry name" value="Ald_DH/histidinol_DH"/>
</dbReference>
<dbReference type="RefSeq" id="WP_146654048.1">
    <property type="nucleotide sequence ID" value="NZ_CP012333.1"/>
</dbReference>
<evidence type="ECO:0000259" key="4">
    <source>
        <dbReference type="Pfam" id="PF00171"/>
    </source>
</evidence>
<dbReference type="Proteomes" id="UP000064967">
    <property type="component" value="Chromosome"/>
</dbReference>
<evidence type="ECO:0000256" key="3">
    <source>
        <dbReference type="RuleBase" id="RU003345"/>
    </source>
</evidence>
<gene>
    <name evidence="5" type="ORF">AKJ09_09914</name>
</gene>
<dbReference type="OrthoDB" id="9762913at2"/>
<dbReference type="InterPro" id="IPR029510">
    <property type="entry name" value="Ald_DH_CS_GLU"/>
</dbReference>
<dbReference type="KEGG" id="llu:AKJ09_09914"/>
<keyword evidence="6" id="KW-1185">Reference proteome</keyword>
<dbReference type="EMBL" id="CP012333">
    <property type="protein sequence ID" value="AKV03251.1"/>
    <property type="molecule type" value="Genomic_DNA"/>
</dbReference>
<evidence type="ECO:0000313" key="5">
    <source>
        <dbReference type="EMBL" id="AKV03251.1"/>
    </source>
</evidence>
<evidence type="ECO:0000256" key="1">
    <source>
        <dbReference type="ARBA" id="ARBA00023002"/>
    </source>
</evidence>
<dbReference type="InterPro" id="IPR016163">
    <property type="entry name" value="Ald_DH_C"/>
</dbReference>
<dbReference type="SUPFAM" id="SSF53720">
    <property type="entry name" value="ALDH-like"/>
    <property type="match status" value="1"/>
</dbReference>
<dbReference type="InterPro" id="IPR015590">
    <property type="entry name" value="Aldehyde_DH_dom"/>
</dbReference>